<evidence type="ECO:0000313" key="9">
    <source>
        <dbReference type="Proteomes" id="UP001153365"/>
    </source>
</evidence>
<accession>A0AAV0BC99</accession>
<keyword evidence="9" id="KW-1185">Reference proteome</keyword>
<feature type="region of interest" description="Disordered" evidence="6">
    <location>
        <begin position="84"/>
        <end position="231"/>
    </location>
</feature>
<dbReference type="GO" id="GO:0003677">
    <property type="term" value="F:DNA binding"/>
    <property type="evidence" value="ECO:0007669"/>
    <property type="project" value="UniProtKB-UniRule"/>
</dbReference>
<dbReference type="SUPFAM" id="SSF46689">
    <property type="entry name" value="Homeodomain-like"/>
    <property type="match status" value="1"/>
</dbReference>
<comment type="caution">
    <text evidence="8">The sequence shown here is derived from an EMBL/GenBank/DDBJ whole genome shotgun (WGS) entry which is preliminary data.</text>
</comment>
<dbReference type="EMBL" id="CALTRL010005688">
    <property type="protein sequence ID" value="CAH7684790.1"/>
    <property type="molecule type" value="Genomic_DNA"/>
</dbReference>
<evidence type="ECO:0000256" key="3">
    <source>
        <dbReference type="ARBA" id="ARBA00023155"/>
    </source>
</evidence>
<dbReference type="InterPro" id="IPR001356">
    <property type="entry name" value="HD"/>
</dbReference>
<feature type="non-terminal residue" evidence="8">
    <location>
        <position position="1"/>
    </location>
</feature>
<sequence length="512" mass="55633">KRLRPLSLSQLEAKCSAKYSYQAATISGSSSPKDDNDNIYKCDSIKAEDITSLPPIITREEHENDILSSEPRLLVDPCAVEPDQRRCHSNAGSEEALEASSVSHRVEESNSNLQSPHPPTFHDSGSFLFTLPPSSSQRADFQQTQYDRTSYPASPTMTMSAPNSATFPSDSSTPFGSLSPQMSSVSAQMSHLASTRRSPLHASGAPPSTTSVQSTPHWAPVESRAQRRRGKLPQAVTSILKKWLMEHTTHPYPTEEQKKSLCDETNLSLNQVSNWFINARRRILVPPTGANSVHEVRQPMRRQAQSQLARAAANSGGIPPPSLALRRSQQSTAGTALVSPPLFSPISTTPGAMGGATFDLRYSVAPPSHSQEHALQVSPLNGCRPNTSVSYGQGPWESQAYTIRTPAHAHLYASVGGQHGGGPTTYYSAPQSPYPHYNSSHSASSTPLPSPQYPPPPPYNWGPNYQAHSQRMHSPRQHSESHPSTPTLLRPISQPHQPALTYVCTQASPSKP</sequence>
<reference evidence="8" key="1">
    <citation type="submission" date="2022-06" db="EMBL/GenBank/DDBJ databases">
        <authorList>
            <consortium name="SYNGENTA / RWTH Aachen University"/>
        </authorList>
    </citation>
    <scope>NUCLEOTIDE SEQUENCE</scope>
</reference>
<evidence type="ECO:0000256" key="5">
    <source>
        <dbReference type="PROSITE-ProRule" id="PRU00108"/>
    </source>
</evidence>
<dbReference type="InterPro" id="IPR050224">
    <property type="entry name" value="TALE_homeobox"/>
</dbReference>
<dbReference type="Proteomes" id="UP001153365">
    <property type="component" value="Unassembled WGS sequence"/>
</dbReference>
<keyword evidence="4 5" id="KW-0539">Nucleus</keyword>
<comment type="similarity">
    <text evidence="1">Belongs to the TALE/M-ATYP homeobox family.</text>
</comment>
<feature type="region of interest" description="Disordered" evidence="6">
    <location>
        <begin position="423"/>
        <end position="512"/>
    </location>
</feature>
<feature type="domain" description="Homeobox" evidence="7">
    <location>
        <begin position="223"/>
        <end position="282"/>
    </location>
</feature>
<feature type="compositionally biased region" description="Polar residues" evidence="6">
    <location>
        <begin position="132"/>
        <end position="197"/>
    </location>
</feature>
<name>A0AAV0BC99_PHAPC</name>
<dbReference type="GO" id="GO:0005634">
    <property type="term" value="C:nucleus"/>
    <property type="evidence" value="ECO:0007669"/>
    <property type="project" value="UniProtKB-SubCell"/>
</dbReference>
<comment type="subcellular location">
    <subcellularLocation>
        <location evidence="5">Nucleus</location>
    </subcellularLocation>
</comment>
<dbReference type="InterPro" id="IPR008422">
    <property type="entry name" value="KN_HD"/>
</dbReference>
<dbReference type="GO" id="GO:0006355">
    <property type="term" value="P:regulation of DNA-templated transcription"/>
    <property type="evidence" value="ECO:0007669"/>
    <property type="project" value="InterPro"/>
</dbReference>
<evidence type="ECO:0000256" key="4">
    <source>
        <dbReference type="ARBA" id="ARBA00023242"/>
    </source>
</evidence>
<evidence type="ECO:0000259" key="7">
    <source>
        <dbReference type="PROSITE" id="PS50071"/>
    </source>
</evidence>
<proteinExistence type="inferred from homology"/>
<dbReference type="PANTHER" id="PTHR11850">
    <property type="entry name" value="HOMEOBOX PROTEIN TRANSCRIPTION FACTORS"/>
    <property type="match status" value="1"/>
</dbReference>
<organism evidence="8 9">
    <name type="scientific">Phakopsora pachyrhizi</name>
    <name type="common">Asian soybean rust disease fungus</name>
    <dbReference type="NCBI Taxonomy" id="170000"/>
    <lineage>
        <taxon>Eukaryota</taxon>
        <taxon>Fungi</taxon>
        <taxon>Dikarya</taxon>
        <taxon>Basidiomycota</taxon>
        <taxon>Pucciniomycotina</taxon>
        <taxon>Pucciniomycetes</taxon>
        <taxon>Pucciniales</taxon>
        <taxon>Phakopsoraceae</taxon>
        <taxon>Phakopsora</taxon>
    </lineage>
</organism>
<dbReference type="Gene3D" id="1.10.10.60">
    <property type="entry name" value="Homeodomain-like"/>
    <property type="match status" value="1"/>
</dbReference>
<feature type="compositionally biased region" description="Polar residues" evidence="6">
    <location>
        <begin position="503"/>
        <end position="512"/>
    </location>
</feature>
<dbReference type="Pfam" id="PF05920">
    <property type="entry name" value="Homeobox_KN"/>
    <property type="match status" value="1"/>
</dbReference>
<evidence type="ECO:0000313" key="8">
    <source>
        <dbReference type="EMBL" id="CAH7684790.1"/>
    </source>
</evidence>
<dbReference type="InterPro" id="IPR009057">
    <property type="entry name" value="Homeodomain-like_sf"/>
</dbReference>
<keyword evidence="3 5" id="KW-0371">Homeobox</keyword>
<feature type="compositionally biased region" description="Polar residues" evidence="6">
    <location>
        <begin position="206"/>
        <end position="216"/>
    </location>
</feature>
<gene>
    <name evidence="8" type="ORF">PPACK8108_LOCUS19216</name>
</gene>
<dbReference type="CDD" id="cd00086">
    <property type="entry name" value="homeodomain"/>
    <property type="match status" value="1"/>
</dbReference>
<feature type="region of interest" description="Disordered" evidence="6">
    <location>
        <begin position="309"/>
        <end position="337"/>
    </location>
</feature>
<feature type="compositionally biased region" description="Pro residues" evidence="6">
    <location>
        <begin position="448"/>
        <end position="460"/>
    </location>
</feature>
<evidence type="ECO:0000256" key="1">
    <source>
        <dbReference type="ARBA" id="ARBA00005800"/>
    </source>
</evidence>
<dbReference type="PROSITE" id="PS50071">
    <property type="entry name" value="HOMEOBOX_2"/>
    <property type="match status" value="1"/>
</dbReference>
<dbReference type="SMART" id="SM00389">
    <property type="entry name" value="HOX"/>
    <property type="match status" value="1"/>
</dbReference>
<dbReference type="AlphaFoldDB" id="A0AAV0BC99"/>
<evidence type="ECO:0000256" key="6">
    <source>
        <dbReference type="SAM" id="MobiDB-lite"/>
    </source>
</evidence>
<evidence type="ECO:0000256" key="2">
    <source>
        <dbReference type="ARBA" id="ARBA00023125"/>
    </source>
</evidence>
<feature type="DNA-binding region" description="Homeobox" evidence="5">
    <location>
        <begin position="225"/>
        <end position="283"/>
    </location>
</feature>
<protein>
    <submittedName>
        <fullName evidence="8">Expressed protein</fullName>
    </submittedName>
</protein>
<keyword evidence="2 5" id="KW-0238">DNA-binding</keyword>